<dbReference type="PANTHER" id="PTHR22911:SF135">
    <property type="entry name" value="BLR4310 PROTEIN"/>
    <property type="match status" value="1"/>
</dbReference>
<dbReference type="AlphaFoldDB" id="A0A2M8W223"/>
<gene>
    <name evidence="3" type="ORF">BC777_2954</name>
</gene>
<evidence type="ECO:0000259" key="2">
    <source>
        <dbReference type="Pfam" id="PF00892"/>
    </source>
</evidence>
<feature type="transmembrane region" description="Helical" evidence="1">
    <location>
        <begin position="177"/>
        <end position="200"/>
    </location>
</feature>
<dbReference type="GO" id="GO:0016020">
    <property type="term" value="C:membrane"/>
    <property type="evidence" value="ECO:0007669"/>
    <property type="project" value="InterPro"/>
</dbReference>
<dbReference type="RefSeq" id="WP_100368918.1">
    <property type="nucleotide sequence ID" value="NZ_PGTY01000003.1"/>
</dbReference>
<dbReference type="EMBL" id="PGTY01000003">
    <property type="protein sequence ID" value="PJI84960.1"/>
    <property type="molecule type" value="Genomic_DNA"/>
</dbReference>
<proteinExistence type="predicted"/>
<accession>A0A2M8W223</accession>
<feature type="transmembrane region" description="Helical" evidence="1">
    <location>
        <begin position="251"/>
        <end position="269"/>
    </location>
</feature>
<dbReference type="Proteomes" id="UP000228531">
    <property type="component" value="Unassembled WGS sequence"/>
</dbReference>
<dbReference type="SUPFAM" id="SSF103481">
    <property type="entry name" value="Multidrug resistance efflux transporter EmrE"/>
    <property type="match status" value="2"/>
</dbReference>
<feature type="transmembrane region" description="Helical" evidence="1">
    <location>
        <begin position="12"/>
        <end position="31"/>
    </location>
</feature>
<evidence type="ECO:0000313" key="3">
    <source>
        <dbReference type="EMBL" id="PJI84960.1"/>
    </source>
</evidence>
<dbReference type="InterPro" id="IPR037185">
    <property type="entry name" value="EmrE-like"/>
</dbReference>
<organism evidence="3 4">
    <name type="scientific">Yoonia maricola</name>
    <dbReference type="NCBI Taxonomy" id="420999"/>
    <lineage>
        <taxon>Bacteria</taxon>
        <taxon>Pseudomonadati</taxon>
        <taxon>Pseudomonadota</taxon>
        <taxon>Alphaproteobacteria</taxon>
        <taxon>Rhodobacterales</taxon>
        <taxon>Paracoccaceae</taxon>
        <taxon>Yoonia</taxon>
    </lineage>
</organism>
<keyword evidence="4" id="KW-1185">Reference proteome</keyword>
<feature type="transmembrane region" description="Helical" evidence="1">
    <location>
        <begin position="151"/>
        <end position="170"/>
    </location>
</feature>
<dbReference type="OrthoDB" id="7855875at2"/>
<name>A0A2M8W223_9RHOB</name>
<feature type="transmembrane region" description="Helical" evidence="1">
    <location>
        <begin position="120"/>
        <end position="139"/>
    </location>
</feature>
<feature type="domain" description="EamA" evidence="2">
    <location>
        <begin position="154"/>
        <end position="291"/>
    </location>
</feature>
<keyword evidence="1" id="KW-0812">Transmembrane</keyword>
<protein>
    <submittedName>
        <fullName evidence="3">EamA-like transporter family protein</fullName>
    </submittedName>
</protein>
<reference evidence="3 4" key="1">
    <citation type="submission" date="2017-11" db="EMBL/GenBank/DDBJ databases">
        <title>Genomic Encyclopedia of Archaeal and Bacterial Type Strains, Phase II (KMG-II): From Individual Species to Whole Genera.</title>
        <authorList>
            <person name="Goeker M."/>
        </authorList>
    </citation>
    <scope>NUCLEOTIDE SEQUENCE [LARGE SCALE GENOMIC DNA]</scope>
    <source>
        <strain evidence="3 4">DSM 29128</strain>
    </source>
</reference>
<comment type="caution">
    <text evidence="3">The sequence shown here is derived from an EMBL/GenBank/DDBJ whole genome shotgun (WGS) entry which is preliminary data.</text>
</comment>
<dbReference type="PANTHER" id="PTHR22911">
    <property type="entry name" value="ACYL-MALONYL CONDENSING ENZYME-RELATED"/>
    <property type="match status" value="1"/>
</dbReference>
<evidence type="ECO:0000313" key="4">
    <source>
        <dbReference type="Proteomes" id="UP000228531"/>
    </source>
</evidence>
<keyword evidence="1" id="KW-0472">Membrane</keyword>
<feature type="transmembrane region" description="Helical" evidence="1">
    <location>
        <begin position="84"/>
        <end position="108"/>
    </location>
</feature>
<feature type="transmembrane region" description="Helical" evidence="1">
    <location>
        <begin position="220"/>
        <end position="239"/>
    </location>
</feature>
<sequence>MTQAIAPTRAALSILVGMAVLGLSDNFILYITDASSLWQFHLLRSLTALFVMGVIAMAGMGVIWPKRFWAVGARSAIQGISMLIYFGCLAILPVSLVVAGFFTSPLFVSLIAAVFQGRRITALHALAIFLGFAGALLVIRPDPANLDLVAFVPIVAGLCYAIGAVATRAWCEGEGTLSLTAGFFVMLGLMGAVGCLVFPGVGSGVDDFAARGWMPVNIDMLFWIALQAIGTLIGIMCLFRGYQIGEASSVAVFEFSLLIFASAWAWYLWDQAITPLALCGMALIVVSGAVIALRQPG</sequence>
<feature type="transmembrane region" description="Helical" evidence="1">
    <location>
        <begin position="43"/>
        <end position="64"/>
    </location>
</feature>
<dbReference type="InterPro" id="IPR000620">
    <property type="entry name" value="EamA_dom"/>
</dbReference>
<feature type="transmembrane region" description="Helical" evidence="1">
    <location>
        <begin position="275"/>
        <end position="293"/>
    </location>
</feature>
<evidence type="ECO:0000256" key="1">
    <source>
        <dbReference type="SAM" id="Phobius"/>
    </source>
</evidence>
<keyword evidence="1" id="KW-1133">Transmembrane helix</keyword>
<dbReference type="Pfam" id="PF00892">
    <property type="entry name" value="EamA"/>
    <property type="match status" value="1"/>
</dbReference>